<name>A0AAU9U092_EUPED</name>
<evidence type="ECO:0000256" key="3">
    <source>
        <dbReference type="ARBA" id="ARBA00006958"/>
    </source>
</evidence>
<dbReference type="InterPro" id="IPR045249">
    <property type="entry name" value="HARBI1-like"/>
</dbReference>
<dbReference type="GO" id="GO:0016787">
    <property type="term" value="F:hydrolase activity"/>
    <property type="evidence" value="ECO:0007669"/>
    <property type="project" value="UniProtKB-KW"/>
</dbReference>
<feature type="domain" description="DDE Tnp4" evidence="9">
    <location>
        <begin position="138"/>
        <end position="288"/>
    </location>
</feature>
<comment type="caution">
    <text evidence="10">The sequence shown here is derived from an EMBL/GenBank/DDBJ whole genome shotgun (WGS) entry which is preliminary data.</text>
</comment>
<evidence type="ECO:0000259" key="9">
    <source>
        <dbReference type="Pfam" id="PF13359"/>
    </source>
</evidence>
<evidence type="ECO:0000313" key="10">
    <source>
        <dbReference type="EMBL" id="CAH2092638.1"/>
    </source>
</evidence>
<protein>
    <recommendedName>
        <fullName evidence="9">DDE Tnp4 domain-containing protein</fullName>
    </recommendedName>
</protein>
<dbReference type="AlphaFoldDB" id="A0AAU9U092"/>
<dbReference type="EMBL" id="CAKOGL010000012">
    <property type="protein sequence ID" value="CAH2092638.1"/>
    <property type="molecule type" value="Genomic_DNA"/>
</dbReference>
<dbReference type="GO" id="GO:0004518">
    <property type="term" value="F:nuclease activity"/>
    <property type="evidence" value="ECO:0007669"/>
    <property type="project" value="UniProtKB-KW"/>
</dbReference>
<keyword evidence="5" id="KW-0479">Metal-binding</keyword>
<keyword evidence="6" id="KW-0378">Hydrolase</keyword>
<keyword evidence="4" id="KW-0540">Nuclease</keyword>
<accession>A0AAU9U092</accession>
<gene>
    <name evidence="10" type="ORF">EEDITHA_LOCUS8380</name>
</gene>
<dbReference type="PANTHER" id="PTHR22930:SF289">
    <property type="entry name" value="DDE TNP4 DOMAIN-CONTAINING PROTEIN-RELATED"/>
    <property type="match status" value="1"/>
</dbReference>
<evidence type="ECO:0000256" key="5">
    <source>
        <dbReference type="ARBA" id="ARBA00022723"/>
    </source>
</evidence>
<evidence type="ECO:0000313" key="11">
    <source>
        <dbReference type="Proteomes" id="UP001153954"/>
    </source>
</evidence>
<evidence type="ECO:0000256" key="8">
    <source>
        <dbReference type="SAM" id="MobiDB-lite"/>
    </source>
</evidence>
<feature type="region of interest" description="Disordered" evidence="8">
    <location>
        <begin position="15"/>
        <end position="34"/>
    </location>
</feature>
<dbReference type="InterPro" id="IPR027806">
    <property type="entry name" value="HARBI1_dom"/>
</dbReference>
<evidence type="ECO:0000256" key="7">
    <source>
        <dbReference type="ARBA" id="ARBA00023242"/>
    </source>
</evidence>
<evidence type="ECO:0000256" key="1">
    <source>
        <dbReference type="ARBA" id="ARBA00001968"/>
    </source>
</evidence>
<comment type="similarity">
    <text evidence="3">Belongs to the HARBI1 family.</text>
</comment>
<comment type="subcellular location">
    <subcellularLocation>
        <location evidence="2">Nucleus</location>
    </subcellularLocation>
</comment>
<comment type="cofactor">
    <cofactor evidence="1">
        <name>a divalent metal cation</name>
        <dbReference type="ChEBI" id="CHEBI:60240"/>
    </cofactor>
</comment>
<proteinExistence type="inferred from homology"/>
<dbReference type="GO" id="GO:0046872">
    <property type="term" value="F:metal ion binding"/>
    <property type="evidence" value="ECO:0007669"/>
    <property type="project" value="UniProtKB-KW"/>
</dbReference>
<dbReference type="Proteomes" id="UP001153954">
    <property type="component" value="Unassembled WGS sequence"/>
</dbReference>
<sequence length="335" mass="38257">MSSSESDIEILYTMSDWSESDSDSDENTAPRQYKERVDYTTTLNSVEFQMRFRLDKASVEQLEHLLVEIMPHLRVKGTRNHDVSPLHQLLLALRFYALGTMLLSVGDFIGVSLVCVCKSNTEDGFYRIARFPRVQGAIDCTHVRIQSPCAEIGEEFRNRKGYPTINVQAVCDSELMLMNVGTWWPGSAHDATIFNMSELKIQLETGMYGNKWLLGDSAYPLKPYLLTPLLNPESRGEELYNESWIRSRNCIERTFGVWKRRFPVVALTMRLSLQNAHAVIIATAVLHNICRLQNLEEVPPEVELPQIDPVPVPINNEGGIHLHREMLIANYFNNL</sequence>
<organism evidence="10 11">
    <name type="scientific">Euphydryas editha</name>
    <name type="common">Edith's checkerspot</name>
    <dbReference type="NCBI Taxonomy" id="104508"/>
    <lineage>
        <taxon>Eukaryota</taxon>
        <taxon>Metazoa</taxon>
        <taxon>Ecdysozoa</taxon>
        <taxon>Arthropoda</taxon>
        <taxon>Hexapoda</taxon>
        <taxon>Insecta</taxon>
        <taxon>Pterygota</taxon>
        <taxon>Neoptera</taxon>
        <taxon>Endopterygota</taxon>
        <taxon>Lepidoptera</taxon>
        <taxon>Glossata</taxon>
        <taxon>Ditrysia</taxon>
        <taxon>Papilionoidea</taxon>
        <taxon>Nymphalidae</taxon>
        <taxon>Nymphalinae</taxon>
        <taxon>Euphydryas</taxon>
    </lineage>
</organism>
<dbReference type="Pfam" id="PF13359">
    <property type="entry name" value="DDE_Tnp_4"/>
    <property type="match status" value="1"/>
</dbReference>
<evidence type="ECO:0000256" key="6">
    <source>
        <dbReference type="ARBA" id="ARBA00022801"/>
    </source>
</evidence>
<keyword evidence="11" id="KW-1185">Reference proteome</keyword>
<evidence type="ECO:0000256" key="2">
    <source>
        <dbReference type="ARBA" id="ARBA00004123"/>
    </source>
</evidence>
<dbReference type="PANTHER" id="PTHR22930">
    <property type="match status" value="1"/>
</dbReference>
<reference evidence="10" key="1">
    <citation type="submission" date="2022-03" db="EMBL/GenBank/DDBJ databases">
        <authorList>
            <person name="Tunstrom K."/>
        </authorList>
    </citation>
    <scope>NUCLEOTIDE SEQUENCE</scope>
</reference>
<keyword evidence="7" id="KW-0539">Nucleus</keyword>
<dbReference type="GO" id="GO:0005634">
    <property type="term" value="C:nucleus"/>
    <property type="evidence" value="ECO:0007669"/>
    <property type="project" value="UniProtKB-SubCell"/>
</dbReference>
<evidence type="ECO:0000256" key="4">
    <source>
        <dbReference type="ARBA" id="ARBA00022722"/>
    </source>
</evidence>